<dbReference type="Proteomes" id="UP000528286">
    <property type="component" value="Unassembled WGS sequence"/>
</dbReference>
<reference evidence="8 9" key="1">
    <citation type="submission" date="2020-08" db="EMBL/GenBank/DDBJ databases">
        <title>Genomic Encyclopedia of Type Strains, Phase IV (KMG-IV): sequencing the most valuable type-strain genomes for metagenomic binning, comparative biology and taxonomic classification.</title>
        <authorList>
            <person name="Goeker M."/>
        </authorList>
    </citation>
    <scope>NUCLEOTIDE SEQUENCE [LARGE SCALE GENOMIC DNA]</scope>
    <source>
        <strain evidence="8 9">DSM 29853</strain>
    </source>
</reference>
<dbReference type="PROSITE" id="PS50885">
    <property type="entry name" value="HAMP"/>
    <property type="match status" value="2"/>
</dbReference>
<comment type="caution">
    <text evidence="8">The sequence shown here is derived from an EMBL/GenBank/DDBJ whole genome shotgun (WGS) entry which is preliminary data.</text>
</comment>
<evidence type="ECO:0000259" key="7">
    <source>
        <dbReference type="PROSITE" id="PS50885"/>
    </source>
</evidence>
<dbReference type="FunFam" id="1.10.287.950:FF:000001">
    <property type="entry name" value="Methyl-accepting chemotaxis sensory transducer"/>
    <property type="match status" value="1"/>
</dbReference>
<keyword evidence="5" id="KW-1133">Transmembrane helix</keyword>
<keyword evidence="4" id="KW-0807">Transducer</keyword>
<comment type="similarity">
    <text evidence="3">Belongs to the methyl-accepting chemotaxis (MCP) protein family.</text>
</comment>
<evidence type="ECO:0000313" key="8">
    <source>
        <dbReference type="EMBL" id="MBB4066147.1"/>
    </source>
</evidence>
<organism evidence="8 9">
    <name type="scientific">Gellertiella hungarica</name>
    <dbReference type="NCBI Taxonomy" id="1572859"/>
    <lineage>
        <taxon>Bacteria</taxon>
        <taxon>Pseudomonadati</taxon>
        <taxon>Pseudomonadota</taxon>
        <taxon>Alphaproteobacteria</taxon>
        <taxon>Hyphomicrobiales</taxon>
        <taxon>Rhizobiaceae</taxon>
        <taxon>Gellertiella</taxon>
    </lineage>
</organism>
<sequence length="614" mass="66697">MLKLSISRLLVVFALVVASGLVAALAIQNYALYHLKIDSPLYNSIVRQKDFVADLLPPPLYIVEPYAAAYEAQFHPEKRDTALKRILELKKLYDERRAYWTGNLLDAEEERLLKTKLIASADHFWAVLLNEFVPVAGREYEIVDPVLEKLVSTYQQQREAVMELNGLATRNLQQSEDAASADANSLSRLAIIAGSTGVLLFLAGVAFLRARAIAPLARMTEKMRELADGKLDTDIPYGQRRDEIGEISRALLVFQKAGLAKQEMEREAEEALLARRAKRIAREEEARLRAEQTQAVVDQLGAGLERLSDCNIRMTIDEPFSPEFEAIRHSFNRSIATFQLTLERVMAGTREIREGSAELSSAAGNMAQRTEQQAAALEETAAALEQINGTIANLTASTQSTRKLVSDARDRAGASSVVVTDAVQAMQRIETSASEIGKIIGVIDEIAFQTNLLALNAGVEAARAGESGKGFAVVATEVRELAQRSAAAAKQIKALVAHSAQEVSVGVKLVDEAGRALSEIIDFVGDIDTNVDHIATGITEQADGIRQTTQAIHDLDGTTQQNAAMAEQALALSQALADQAGLLAAQVEKFKLNRRKAIREPGSPAALAGPRRAA</sequence>
<dbReference type="Gene3D" id="6.10.340.10">
    <property type="match status" value="1"/>
</dbReference>
<evidence type="ECO:0000256" key="1">
    <source>
        <dbReference type="ARBA" id="ARBA00004370"/>
    </source>
</evidence>
<dbReference type="GO" id="GO:0006935">
    <property type="term" value="P:chemotaxis"/>
    <property type="evidence" value="ECO:0007669"/>
    <property type="project" value="UniProtKB-KW"/>
</dbReference>
<dbReference type="CDD" id="cd06225">
    <property type="entry name" value="HAMP"/>
    <property type="match status" value="1"/>
</dbReference>
<comment type="subcellular location">
    <subcellularLocation>
        <location evidence="1">Membrane</location>
    </subcellularLocation>
</comment>
<dbReference type="GO" id="GO:0007165">
    <property type="term" value="P:signal transduction"/>
    <property type="evidence" value="ECO:0007669"/>
    <property type="project" value="UniProtKB-KW"/>
</dbReference>
<dbReference type="PANTHER" id="PTHR43531:SF11">
    <property type="entry name" value="METHYL-ACCEPTING CHEMOTAXIS PROTEIN 3"/>
    <property type="match status" value="1"/>
</dbReference>
<dbReference type="EMBL" id="JACIEZ010000007">
    <property type="protein sequence ID" value="MBB4066147.1"/>
    <property type="molecule type" value="Genomic_DNA"/>
</dbReference>
<feature type="domain" description="Methyl-accepting transducer" evidence="6">
    <location>
        <begin position="348"/>
        <end position="577"/>
    </location>
</feature>
<dbReference type="Pfam" id="PF00015">
    <property type="entry name" value="MCPsignal"/>
    <property type="match status" value="1"/>
</dbReference>
<name>A0A7W6J7G7_9HYPH</name>
<feature type="transmembrane region" description="Helical" evidence="5">
    <location>
        <begin position="189"/>
        <end position="208"/>
    </location>
</feature>
<dbReference type="SUPFAM" id="SSF158472">
    <property type="entry name" value="HAMP domain-like"/>
    <property type="match status" value="1"/>
</dbReference>
<dbReference type="SMART" id="SM00304">
    <property type="entry name" value="HAMP"/>
    <property type="match status" value="2"/>
</dbReference>
<feature type="domain" description="HAMP" evidence="7">
    <location>
        <begin position="210"/>
        <end position="263"/>
    </location>
</feature>
<dbReference type="InterPro" id="IPR051310">
    <property type="entry name" value="MCP_chemotaxis"/>
</dbReference>
<gene>
    <name evidence="8" type="ORF">GGR23_003360</name>
</gene>
<evidence type="ECO:0000256" key="5">
    <source>
        <dbReference type="SAM" id="Phobius"/>
    </source>
</evidence>
<feature type="domain" description="HAMP" evidence="7">
    <location>
        <begin position="291"/>
        <end position="343"/>
    </location>
</feature>
<dbReference type="GO" id="GO:0016020">
    <property type="term" value="C:membrane"/>
    <property type="evidence" value="ECO:0007669"/>
    <property type="project" value="UniProtKB-SubCell"/>
</dbReference>
<dbReference type="AlphaFoldDB" id="A0A7W6J7G7"/>
<keyword evidence="5" id="KW-0812">Transmembrane</keyword>
<proteinExistence type="inferred from homology"/>
<keyword evidence="5" id="KW-0472">Membrane</keyword>
<dbReference type="InterPro" id="IPR004089">
    <property type="entry name" value="MCPsignal_dom"/>
</dbReference>
<accession>A0A7W6J7G7</accession>
<evidence type="ECO:0000256" key="3">
    <source>
        <dbReference type="ARBA" id="ARBA00029447"/>
    </source>
</evidence>
<dbReference type="PROSITE" id="PS50111">
    <property type="entry name" value="CHEMOTAXIS_TRANSDUC_2"/>
    <property type="match status" value="1"/>
</dbReference>
<dbReference type="PANTHER" id="PTHR43531">
    <property type="entry name" value="PROTEIN ICFG"/>
    <property type="match status" value="1"/>
</dbReference>
<keyword evidence="9" id="KW-1185">Reference proteome</keyword>
<keyword evidence="2" id="KW-0145">Chemotaxis</keyword>
<evidence type="ECO:0000256" key="4">
    <source>
        <dbReference type="PROSITE-ProRule" id="PRU00284"/>
    </source>
</evidence>
<dbReference type="SMART" id="SM00283">
    <property type="entry name" value="MA"/>
    <property type="match status" value="1"/>
</dbReference>
<protein>
    <submittedName>
        <fullName evidence="8">Methyl-accepting chemotaxis protein</fullName>
    </submittedName>
</protein>
<dbReference type="CDD" id="cd11386">
    <property type="entry name" value="MCP_signal"/>
    <property type="match status" value="1"/>
</dbReference>
<dbReference type="SUPFAM" id="SSF58104">
    <property type="entry name" value="Methyl-accepting chemotaxis protein (MCP) signaling domain"/>
    <property type="match status" value="1"/>
</dbReference>
<dbReference type="Pfam" id="PF00672">
    <property type="entry name" value="HAMP"/>
    <property type="match status" value="1"/>
</dbReference>
<dbReference type="InterPro" id="IPR003660">
    <property type="entry name" value="HAMP_dom"/>
</dbReference>
<evidence type="ECO:0000259" key="6">
    <source>
        <dbReference type="PROSITE" id="PS50111"/>
    </source>
</evidence>
<evidence type="ECO:0000313" key="9">
    <source>
        <dbReference type="Proteomes" id="UP000528286"/>
    </source>
</evidence>
<dbReference type="Gene3D" id="1.10.287.950">
    <property type="entry name" value="Methyl-accepting chemotaxis protein"/>
    <property type="match status" value="1"/>
</dbReference>
<evidence type="ECO:0000256" key="2">
    <source>
        <dbReference type="ARBA" id="ARBA00022500"/>
    </source>
</evidence>
<dbReference type="RefSeq" id="WP_183367419.1">
    <property type="nucleotide sequence ID" value="NZ_JACIEZ010000007.1"/>
</dbReference>